<dbReference type="EMBL" id="JBHRSJ010000034">
    <property type="protein sequence ID" value="MFC2973890.1"/>
    <property type="molecule type" value="Genomic_DNA"/>
</dbReference>
<evidence type="ECO:0000313" key="1">
    <source>
        <dbReference type="EMBL" id="MFC2973890.1"/>
    </source>
</evidence>
<protein>
    <submittedName>
        <fullName evidence="1">Uncharacterized protein</fullName>
    </submittedName>
</protein>
<comment type="caution">
    <text evidence="1">The sequence shown here is derived from an EMBL/GenBank/DDBJ whole genome shotgun (WGS) entry which is preliminary data.</text>
</comment>
<reference evidence="2" key="1">
    <citation type="journal article" date="2019" name="Int. J. Syst. Evol. Microbiol.">
        <title>The Global Catalogue of Microorganisms (GCM) 10K type strain sequencing project: providing services to taxonomists for standard genome sequencing and annotation.</title>
        <authorList>
            <consortium name="The Broad Institute Genomics Platform"/>
            <consortium name="The Broad Institute Genome Sequencing Center for Infectious Disease"/>
            <person name="Wu L."/>
            <person name="Ma J."/>
        </authorList>
    </citation>
    <scope>NUCLEOTIDE SEQUENCE [LARGE SCALE GENOMIC DNA]</scope>
    <source>
        <strain evidence="2">KCTC 62195</strain>
    </source>
</reference>
<sequence length="171" mass="19848">MMQNETVSERHLTLLWHTLGVTPERREPYRNHFVADPGHYAMPDLQGLEAEGLMARARTPAFCCPDDVVFTVTDAGRRLALRLLPEPPKQTRYDEYLCSEYSESFADYLGINVPEYESRGDWRNREYRMRRWVGLSSYIDVQGEWARTKKEAKASYKAALKANWAARRSVA</sequence>
<dbReference type="RefSeq" id="WP_377815816.1">
    <property type="nucleotide sequence ID" value="NZ_JBHRSJ010000034.1"/>
</dbReference>
<organism evidence="1 2">
    <name type="scientific">Azotobacter bryophylli</name>
    <dbReference type="NCBI Taxonomy" id="1986537"/>
    <lineage>
        <taxon>Bacteria</taxon>
        <taxon>Pseudomonadati</taxon>
        <taxon>Pseudomonadota</taxon>
        <taxon>Gammaproteobacteria</taxon>
        <taxon>Pseudomonadales</taxon>
        <taxon>Pseudomonadaceae</taxon>
        <taxon>Azotobacter</taxon>
    </lineage>
</organism>
<gene>
    <name evidence="1" type="ORF">ACFOJE_16945</name>
</gene>
<proteinExistence type="predicted"/>
<evidence type="ECO:0000313" key="2">
    <source>
        <dbReference type="Proteomes" id="UP001595457"/>
    </source>
</evidence>
<accession>A0ABV7AXW0</accession>
<dbReference type="Proteomes" id="UP001595457">
    <property type="component" value="Unassembled WGS sequence"/>
</dbReference>
<keyword evidence="2" id="KW-1185">Reference proteome</keyword>
<name>A0ABV7AXW0_9GAMM</name>